<dbReference type="GO" id="GO:0009116">
    <property type="term" value="P:nucleoside metabolic process"/>
    <property type="evidence" value="ECO:0007669"/>
    <property type="project" value="InterPro"/>
</dbReference>
<evidence type="ECO:0000313" key="2">
    <source>
        <dbReference type="EMBL" id="ABJ82256.1"/>
    </source>
</evidence>
<dbReference type="SUPFAM" id="SSF53167">
    <property type="entry name" value="Purine and uridine phosphorylases"/>
    <property type="match status" value="1"/>
</dbReference>
<dbReference type="PANTHER" id="PTHR46832">
    <property type="entry name" value="5'-METHYLTHIOADENOSINE/S-ADENOSYLHOMOCYSTEINE NUCLEOSIDASE"/>
    <property type="match status" value="1"/>
</dbReference>
<dbReference type="EMBL" id="CP000473">
    <property type="protein sequence ID" value="ABJ82256.1"/>
    <property type="molecule type" value="Genomic_DNA"/>
</dbReference>
<dbReference type="PANTHER" id="PTHR46832:SF1">
    <property type="entry name" value="5'-METHYLTHIOADENOSINE_S-ADENOSYLHOMOCYSTEINE NUCLEOSIDASE"/>
    <property type="match status" value="1"/>
</dbReference>
<dbReference type="STRING" id="234267.Acid_1262"/>
<dbReference type="NCBIfam" id="TIGR03468">
    <property type="entry name" value="HpnG"/>
    <property type="match status" value="1"/>
</dbReference>
<dbReference type="AlphaFoldDB" id="Q029M0"/>
<dbReference type="GO" id="GO:0008782">
    <property type="term" value="F:adenosylhomocysteine nucleosidase activity"/>
    <property type="evidence" value="ECO:0007669"/>
    <property type="project" value="TreeGrafter"/>
</dbReference>
<dbReference type="GO" id="GO:0008930">
    <property type="term" value="F:methylthioadenosine nucleosidase activity"/>
    <property type="evidence" value="ECO:0007669"/>
    <property type="project" value="TreeGrafter"/>
</dbReference>
<reference evidence="2" key="1">
    <citation type="submission" date="2006-10" db="EMBL/GenBank/DDBJ databases">
        <title>Complete sequence of Solibacter usitatus Ellin6076.</title>
        <authorList>
            <consortium name="US DOE Joint Genome Institute"/>
            <person name="Copeland A."/>
            <person name="Lucas S."/>
            <person name="Lapidus A."/>
            <person name="Barry K."/>
            <person name="Detter J.C."/>
            <person name="Glavina del Rio T."/>
            <person name="Hammon N."/>
            <person name="Israni S."/>
            <person name="Dalin E."/>
            <person name="Tice H."/>
            <person name="Pitluck S."/>
            <person name="Thompson L.S."/>
            <person name="Brettin T."/>
            <person name="Bruce D."/>
            <person name="Han C."/>
            <person name="Tapia R."/>
            <person name="Gilna P."/>
            <person name="Schmutz J."/>
            <person name="Larimer F."/>
            <person name="Land M."/>
            <person name="Hauser L."/>
            <person name="Kyrpides N."/>
            <person name="Mikhailova N."/>
            <person name="Janssen P.H."/>
            <person name="Kuske C.R."/>
            <person name="Richardson P."/>
        </authorList>
    </citation>
    <scope>NUCLEOTIDE SEQUENCE</scope>
    <source>
        <strain evidence="2">Ellin6076</strain>
    </source>
</reference>
<dbReference type="InterPro" id="IPR017831">
    <property type="entry name" value="Hopanoid-assoc_phosphoryl_HpnG"/>
</dbReference>
<proteinExistence type="predicted"/>
<dbReference type="Pfam" id="PF01048">
    <property type="entry name" value="PNP_UDP_1"/>
    <property type="match status" value="1"/>
</dbReference>
<dbReference type="KEGG" id="sus:Acid_1262"/>
<sequence>MKLLFVAADAMEFPGILARSRESRRPAVAVDWARLATLNGHAVMLAANGAGAKRAAAAVDAALEKFDADAVISTGFCGALDPELAVAEVVVGTEVAADGRRFPAAVPSSPRRHHTGVVCSIGRVAQTAEEKRVLRASGGAVVEMEAGGVAERAGAKGIKFYCIRVVTDLAGEDMANDFNLALRPDGHFATMSILRRALRDPLVRVPELIRLRNRCVRASRSLGEFIADCRY</sequence>
<organism evidence="2">
    <name type="scientific">Solibacter usitatus (strain Ellin6076)</name>
    <dbReference type="NCBI Taxonomy" id="234267"/>
    <lineage>
        <taxon>Bacteria</taxon>
        <taxon>Pseudomonadati</taxon>
        <taxon>Acidobacteriota</taxon>
        <taxon>Terriglobia</taxon>
        <taxon>Bryobacterales</taxon>
        <taxon>Solibacteraceae</taxon>
        <taxon>Candidatus Solibacter</taxon>
    </lineage>
</organism>
<accession>Q029M0</accession>
<evidence type="ECO:0000259" key="1">
    <source>
        <dbReference type="Pfam" id="PF01048"/>
    </source>
</evidence>
<name>Q029M0_SOLUE</name>
<gene>
    <name evidence="2" type="ordered locus">Acid_1262</name>
</gene>
<dbReference type="Gene3D" id="3.40.50.1580">
    <property type="entry name" value="Nucleoside phosphorylase domain"/>
    <property type="match status" value="1"/>
</dbReference>
<feature type="domain" description="Nucleoside phosphorylase" evidence="1">
    <location>
        <begin position="36"/>
        <end position="174"/>
    </location>
</feature>
<dbReference type="GO" id="GO:0005829">
    <property type="term" value="C:cytosol"/>
    <property type="evidence" value="ECO:0007669"/>
    <property type="project" value="TreeGrafter"/>
</dbReference>
<dbReference type="HOGENOM" id="CLU_031248_4_1_0"/>
<dbReference type="InterPro" id="IPR000845">
    <property type="entry name" value="Nucleoside_phosphorylase_d"/>
</dbReference>
<dbReference type="OrthoDB" id="129397at2"/>
<protein>
    <submittedName>
        <fullName evidence="2">Purine and other phosphorylases, family 1</fullName>
    </submittedName>
</protein>
<dbReference type="InterPro" id="IPR035994">
    <property type="entry name" value="Nucleoside_phosphorylase_sf"/>
</dbReference>
<dbReference type="InParanoid" id="Q029M0"/>
<dbReference type="eggNOG" id="COG0775">
    <property type="taxonomic scope" value="Bacteria"/>
</dbReference>
<dbReference type="GO" id="GO:0019284">
    <property type="term" value="P:L-methionine salvage from S-adenosylmethionine"/>
    <property type="evidence" value="ECO:0007669"/>
    <property type="project" value="TreeGrafter"/>
</dbReference>